<reference evidence="2" key="1">
    <citation type="submission" date="2013-11" db="EMBL/GenBank/DDBJ databases">
        <title>The Genome Sequence of Phytophthora parasitica IAC_01/95.</title>
        <authorList>
            <consortium name="The Broad Institute Genomics Platform"/>
            <person name="Russ C."/>
            <person name="Tyler B."/>
            <person name="Panabieres F."/>
            <person name="Shan W."/>
            <person name="Tripathy S."/>
            <person name="Grunwald N."/>
            <person name="Machado M."/>
            <person name="Johnson C.S."/>
            <person name="Arredondo F."/>
            <person name="Hong C."/>
            <person name="Coffey M."/>
            <person name="Young S.K."/>
            <person name="Zeng Q."/>
            <person name="Gargeya S."/>
            <person name="Fitzgerald M."/>
            <person name="Abouelleil A."/>
            <person name="Alvarado L."/>
            <person name="Chapman S.B."/>
            <person name="Gainer-Dewar J."/>
            <person name="Goldberg J."/>
            <person name="Griggs A."/>
            <person name="Gujja S."/>
            <person name="Hansen M."/>
            <person name="Howarth C."/>
            <person name="Imamovic A."/>
            <person name="Ireland A."/>
            <person name="Larimer J."/>
            <person name="McCowan C."/>
            <person name="Murphy C."/>
            <person name="Pearson M."/>
            <person name="Poon T.W."/>
            <person name="Priest M."/>
            <person name="Roberts A."/>
            <person name="Saif S."/>
            <person name="Shea T."/>
            <person name="Sykes S."/>
            <person name="Wortman J."/>
            <person name="Nusbaum C."/>
            <person name="Birren B."/>
        </authorList>
    </citation>
    <scope>NUCLEOTIDE SEQUENCE [LARGE SCALE GENOMIC DNA]</scope>
    <source>
        <strain evidence="2">IAC_01/95</strain>
    </source>
</reference>
<name>W2MXP3_PHYNI</name>
<dbReference type="EMBL" id="KI694351">
    <property type="protein sequence ID" value="ETM40423.1"/>
    <property type="molecule type" value="Genomic_DNA"/>
</dbReference>
<dbReference type="Proteomes" id="UP000054532">
    <property type="component" value="Unassembled WGS sequence"/>
</dbReference>
<organism evidence="2">
    <name type="scientific">Phytophthora nicotianae</name>
    <name type="common">Potato buckeye rot agent</name>
    <name type="synonym">Phytophthora parasitica</name>
    <dbReference type="NCBI Taxonomy" id="4792"/>
    <lineage>
        <taxon>Eukaryota</taxon>
        <taxon>Sar</taxon>
        <taxon>Stramenopiles</taxon>
        <taxon>Oomycota</taxon>
        <taxon>Peronosporomycetes</taxon>
        <taxon>Peronosporales</taxon>
        <taxon>Peronosporaceae</taxon>
        <taxon>Phytophthora</taxon>
    </lineage>
</organism>
<gene>
    <name evidence="2" type="ORF">L914_13615</name>
</gene>
<evidence type="ECO:0000313" key="2">
    <source>
        <dbReference type="EMBL" id="ETM40423.1"/>
    </source>
</evidence>
<feature type="compositionally biased region" description="Polar residues" evidence="1">
    <location>
        <begin position="183"/>
        <end position="219"/>
    </location>
</feature>
<feature type="region of interest" description="Disordered" evidence="1">
    <location>
        <begin position="173"/>
        <end position="255"/>
    </location>
</feature>
<proteinExistence type="predicted"/>
<protein>
    <submittedName>
        <fullName evidence="2">Uncharacterized protein</fullName>
    </submittedName>
</protein>
<sequence length="255" mass="29109">MIYLQTTPDYDYGYDYNYIYDYNYDHDSDYDYDYDYDYYYDYDDEGLDIGGYRSARTTRKRQDFEGPDRLGFGSYRSASTTRKRPSLWNCLPKGKHNAQAGLVLISEKPAHHDKEVPPLTTTGVLLIKVVFPDDIKLQSLESQKLRASMNTVSSTGSSQSMFALYKRLAEYPDLVPDPLENPKPSTRRLSASSTAHTSTYRRSSAGPTDTHDPSVTNYNPLPRVTKGRGRSRHEAEGHQPHKFKGHTFVVQANSD</sequence>
<accession>W2MXP3</accession>
<dbReference type="AlphaFoldDB" id="W2MXP3"/>
<evidence type="ECO:0000256" key="1">
    <source>
        <dbReference type="SAM" id="MobiDB-lite"/>
    </source>
</evidence>